<proteinExistence type="predicted"/>
<accession>A0ABT0KSU3</accession>
<dbReference type="PROSITE" id="PS51257">
    <property type="entry name" value="PROKAR_LIPOPROTEIN"/>
    <property type="match status" value="1"/>
</dbReference>
<dbReference type="Pfam" id="PF14592">
    <property type="entry name" value="Chondroitinas_B"/>
    <property type="match status" value="1"/>
</dbReference>
<comment type="caution">
    <text evidence="2">The sequence shown here is derived from an EMBL/GenBank/DDBJ whole genome shotgun (WGS) entry which is preliminary data.</text>
</comment>
<evidence type="ECO:0000313" key="3">
    <source>
        <dbReference type="Proteomes" id="UP001202134"/>
    </source>
</evidence>
<dbReference type="InterPro" id="IPR039513">
    <property type="entry name" value="PL-6"/>
</dbReference>
<evidence type="ECO:0000313" key="2">
    <source>
        <dbReference type="EMBL" id="MCL1046679.1"/>
    </source>
</evidence>
<evidence type="ECO:0000256" key="1">
    <source>
        <dbReference type="SAM" id="SignalP"/>
    </source>
</evidence>
<dbReference type="Proteomes" id="UP001202134">
    <property type="component" value="Unassembled WGS sequence"/>
</dbReference>
<feature type="signal peptide" evidence="1">
    <location>
        <begin position="1"/>
        <end position="19"/>
    </location>
</feature>
<gene>
    <name evidence="2" type="ORF">L2737_15305</name>
</gene>
<reference evidence="2 3" key="1">
    <citation type="submission" date="2022-01" db="EMBL/GenBank/DDBJ databases">
        <title>Whole genome-based taxonomy of the Shewanellaceae.</title>
        <authorList>
            <person name="Martin-Rodriguez A.J."/>
        </authorList>
    </citation>
    <scope>NUCLEOTIDE SEQUENCE [LARGE SCALE GENOMIC DNA]</scope>
    <source>
        <strain evidence="2 3">DSM 24955</strain>
    </source>
</reference>
<keyword evidence="2" id="KW-0456">Lyase</keyword>
<dbReference type="GO" id="GO:0016829">
    <property type="term" value="F:lyase activity"/>
    <property type="evidence" value="ECO:0007669"/>
    <property type="project" value="UniProtKB-KW"/>
</dbReference>
<dbReference type="InterPro" id="IPR006626">
    <property type="entry name" value="PbH1"/>
</dbReference>
<name>A0ABT0KSU3_9GAMM</name>
<dbReference type="RefSeq" id="WP_248956278.1">
    <property type="nucleotide sequence ID" value="NZ_JAKIKU010000008.1"/>
</dbReference>
<keyword evidence="3" id="KW-1185">Reference proteome</keyword>
<keyword evidence="1" id="KW-0732">Signal</keyword>
<sequence length="516" mass="56352">MKKRIIASAISLVLLAGCAATEPAVDVVGTATITGPMVEQNNKSAIAASSLQSADASALKDKLLTLQDGETLVIDAGKYANLGKFDIKANNVTIKAANPGEVWFTGLVQFNLRGDNITLDGVVFTDGGPAERMGGVVFRGDNNTLTNSTFYFFNDDYLYQPDDRRAEYPKYLWISLYGKHNSLINNTFEGKHKRGTLIGVQKKKGDTTADHHTIKGNLFYNQQHNQFNEFDNPDAVRYNSNSWEAIRLGDSKSSIYASKTLIEGNLFLKCDGETELVSLKSGGNTLRGNTFVDNASMISLRHGTDNVVEDNVILGNNKKQSGGIRFYDAGHTIRNNYIERVMGTGDVRGGIAVNTGITDVAAGETLNNDVKGKELNKQATPYKVKIENNTIIDSRQNFLYSTKTHRVSLYDNAKVSTIFAGTDLSFKNNLSYAQASRTLALTGNESVAPLVNPTYENDLYYGPVAGIELPWDGVIYRNPQLQRAENGLLEATNFDGGAKGLKVLTTQDTGASYRIK</sequence>
<dbReference type="SMART" id="SM00710">
    <property type="entry name" value="PbH1"/>
    <property type="match status" value="7"/>
</dbReference>
<protein>
    <submittedName>
        <fullName evidence="2">Polysaccharide lyase 6 family protein</fullName>
    </submittedName>
</protein>
<dbReference type="SUPFAM" id="SSF51126">
    <property type="entry name" value="Pectin lyase-like"/>
    <property type="match status" value="1"/>
</dbReference>
<dbReference type="InterPro" id="IPR011050">
    <property type="entry name" value="Pectin_lyase_fold/virulence"/>
</dbReference>
<dbReference type="EMBL" id="JAKIKU010000008">
    <property type="protein sequence ID" value="MCL1046679.1"/>
    <property type="molecule type" value="Genomic_DNA"/>
</dbReference>
<dbReference type="InterPro" id="IPR012334">
    <property type="entry name" value="Pectin_lyas_fold"/>
</dbReference>
<dbReference type="CDD" id="cd14251">
    <property type="entry name" value="PL-6"/>
    <property type="match status" value="1"/>
</dbReference>
<organism evidence="2 3">
    <name type="scientific">Shewanella electrodiphila</name>
    <dbReference type="NCBI Taxonomy" id="934143"/>
    <lineage>
        <taxon>Bacteria</taxon>
        <taxon>Pseudomonadati</taxon>
        <taxon>Pseudomonadota</taxon>
        <taxon>Gammaproteobacteria</taxon>
        <taxon>Alteromonadales</taxon>
        <taxon>Shewanellaceae</taxon>
        <taxon>Shewanella</taxon>
    </lineage>
</organism>
<dbReference type="Gene3D" id="2.160.20.10">
    <property type="entry name" value="Single-stranded right-handed beta-helix, Pectin lyase-like"/>
    <property type="match status" value="1"/>
</dbReference>
<feature type="chain" id="PRO_5047292990" evidence="1">
    <location>
        <begin position="20"/>
        <end position="516"/>
    </location>
</feature>